<keyword evidence="1" id="KW-0812">Transmembrane</keyword>
<keyword evidence="1" id="KW-1133">Transmembrane helix</keyword>
<keyword evidence="1" id="KW-0472">Membrane</keyword>
<gene>
    <name evidence="2" type="ORF">SY212_15350</name>
</gene>
<name>A0A6F9XMT9_9LACO</name>
<feature type="transmembrane region" description="Helical" evidence="1">
    <location>
        <begin position="201"/>
        <end position="218"/>
    </location>
</feature>
<feature type="transmembrane region" description="Helical" evidence="1">
    <location>
        <begin position="173"/>
        <end position="194"/>
    </location>
</feature>
<dbReference type="RefSeq" id="WP_172584906.1">
    <property type="nucleotide sequence ID" value="NZ_BLAM01000150.1"/>
</dbReference>
<feature type="transmembrane region" description="Helical" evidence="1">
    <location>
        <begin position="224"/>
        <end position="241"/>
    </location>
</feature>
<feature type="transmembrane region" description="Helical" evidence="1">
    <location>
        <begin position="12"/>
        <end position="37"/>
    </location>
</feature>
<feature type="transmembrane region" description="Helical" evidence="1">
    <location>
        <begin position="73"/>
        <end position="95"/>
    </location>
</feature>
<proteinExistence type="predicted"/>
<accession>A0A6F9XMT9</accession>
<organism evidence="2">
    <name type="scientific">Ligilactobacillus agilis</name>
    <dbReference type="NCBI Taxonomy" id="1601"/>
    <lineage>
        <taxon>Bacteria</taxon>
        <taxon>Bacillati</taxon>
        <taxon>Bacillota</taxon>
        <taxon>Bacilli</taxon>
        <taxon>Lactobacillales</taxon>
        <taxon>Lactobacillaceae</taxon>
        <taxon>Ligilactobacillus</taxon>
    </lineage>
</organism>
<dbReference type="EMBL" id="BLAM01000150">
    <property type="protein sequence ID" value="GET06505.1"/>
    <property type="molecule type" value="Genomic_DNA"/>
</dbReference>
<feature type="transmembrane region" description="Helical" evidence="1">
    <location>
        <begin position="248"/>
        <end position="271"/>
    </location>
</feature>
<evidence type="ECO:0000256" key="1">
    <source>
        <dbReference type="SAM" id="Phobius"/>
    </source>
</evidence>
<feature type="transmembrane region" description="Helical" evidence="1">
    <location>
        <begin position="386"/>
        <end position="402"/>
    </location>
</feature>
<evidence type="ECO:0000313" key="2">
    <source>
        <dbReference type="EMBL" id="GET06505.1"/>
    </source>
</evidence>
<reference evidence="2" key="1">
    <citation type="submission" date="2019-10" db="EMBL/GenBank/DDBJ databases">
        <title>Lactobacillus agilis SY212 Whole Genome Sequencing Project.</title>
        <authorList>
            <person name="Suzuki S."/>
            <person name="Endo A."/>
            <person name="Maeno S."/>
            <person name="Shiwa Y."/>
            <person name="Matsutani M."/>
            <person name="Kajikawa A."/>
        </authorList>
    </citation>
    <scope>NUCLEOTIDE SEQUENCE</scope>
    <source>
        <strain evidence="2">SY212</strain>
    </source>
</reference>
<dbReference type="Proteomes" id="UP000494265">
    <property type="component" value="Unassembled WGS sequence"/>
</dbReference>
<feature type="transmembrane region" description="Helical" evidence="1">
    <location>
        <begin position="43"/>
        <end position="61"/>
    </location>
</feature>
<feature type="transmembrane region" description="Helical" evidence="1">
    <location>
        <begin position="101"/>
        <end position="119"/>
    </location>
</feature>
<feature type="transmembrane region" description="Helical" evidence="1">
    <location>
        <begin position="131"/>
        <end position="153"/>
    </location>
</feature>
<feature type="transmembrane region" description="Helical" evidence="1">
    <location>
        <begin position="337"/>
        <end position="354"/>
    </location>
</feature>
<dbReference type="AlphaFoldDB" id="A0A6F9XMT9"/>
<comment type="caution">
    <text evidence="2">The sequence shown here is derived from an EMBL/GenBank/DDBJ whole genome shotgun (WGS) entry which is preliminary data.</text>
</comment>
<sequence length="409" mass="47225">MPVKRELHVLNLLFIILVMAEYKFFMLIPSTSVIYKYNVGETQLLKDILCILILFVGLSYIRKFFNSLIYVKWLFCLGVVYALSMTIQGLLYGNYMAAMRILSNLLYMPLAYMVCILILKINDSASFFLKSLIFSNIIFSTLVLIQAITYNKLGRLFLTIYWVDDGVYMRNGRIRITEAAVLILLMFIISYSMLFTSRKLWYVNFVNCVISLITLLYVSQTRQLTLIAYVVMLLVIVYKLIRYSQKSIAGFIFFMIFIIIVVAYFSIFVLFNNIDIFSIIGISKTEKSYVARYGAVHFFVHQLHWLYGTIVEFHHGQGIAGLYYTADIGVLGNMADYGILSGIIYVFMVVDGLIRSIFTKKNSIFLVSMVIMLMMQMGSLSVNNNTYMPVAIIFSLIDFYIYKKNHVIN</sequence>
<protein>
    <submittedName>
        <fullName evidence="2">Uncharacterized protein</fullName>
    </submittedName>
</protein>